<evidence type="ECO:0000256" key="1">
    <source>
        <dbReference type="SAM" id="Phobius"/>
    </source>
</evidence>
<dbReference type="Proteomes" id="UP000021315">
    <property type="component" value="Unassembled WGS sequence"/>
</dbReference>
<evidence type="ECO:0000313" key="3">
    <source>
        <dbReference type="EMBL" id="KFB76873.1"/>
    </source>
</evidence>
<evidence type="ECO:0000313" key="4">
    <source>
        <dbReference type="Proteomes" id="UP000021315"/>
    </source>
</evidence>
<keyword evidence="1" id="KW-0812">Transmembrane</keyword>
<dbReference type="PANTHER" id="PTHR12277">
    <property type="entry name" value="ALPHA/BETA HYDROLASE DOMAIN-CONTAINING PROTEIN"/>
    <property type="match status" value="1"/>
</dbReference>
<protein>
    <submittedName>
        <fullName evidence="3">Acetoin dehydrogenase E2 subunit dihydrolipoyllysine-residue acetyltransferase</fullName>
    </submittedName>
</protein>
<gene>
    <name evidence="3" type="ORF">AW06_001992</name>
</gene>
<reference evidence="3" key="1">
    <citation type="submission" date="2014-02" db="EMBL/GenBank/DDBJ databases">
        <title>Expanding our view of genomic diversity in Candidatus Accumulibacter clades.</title>
        <authorList>
            <person name="Skennerton C.T."/>
            <person name="Barr J.J."/>
            <person name="Slater F.R."/>
            <person name="Bond P.L."/>
            <person name="Tyson G.W."/>
        </authorList>
    </citation>
    <scope>NUCLEOTIDE SEQUENCE [LARGE SCALE GENOMIC DNA]</scope>
</reference>
<keyword evidence="4" id="KW-1185">Reference proteome</keyword>
<comment type="caution">
    <text evidence="3">The sequence shown here is derived from an EMBL/GenBank/DDBJ whole genome shotgun (WGS) entry which is preliminary data.</text>
</comment>
<feature type="domain" description="Serine aminopeptidase S33" evidence="2">
    <location>
        <begin position="87"/>
        <end position="204"/>
    </location>
</feature>
<dbReference type="PANTHER" id="PTHR12277:SF81">
    <property type="entry name" value="PROTEIN ABHD13"/>
    <property type="match status" value="1"/>
</dbReference>
<dbReference type="RefSeq" id="WP_273704521.1">
    <property type="nucleotide sequence ID" value="NZ_JDST02000041.1"/>
</dbReference>
<sequence length="282" mass="30845">MVGLSMANVRVAADIGALWRRALALVAALAGSSYLAALAWVYCYQETLIFQPDPLPATYRFALADVHEVDIPVAGATLSALHLQLPNPRGVVFYLHGNNGNLATWFSNVEFYREANYDLFMLDYRGYGKSSGRIESEAQLRADVLAAWRFVAPQYAGKRKVIFGRSLGTGLAAGLAAAVQPDLTILVSPYCSMAQLMHSNYPLLPTWLLRYPLATCQDASLLHGPLLLVHGEQDRLIPVTHSERLLSVASQARLLRLPAAAHADVHRFSAYTEELLGALQAL</sequence>
<keyword evidence="1" id="KW-0472">Membrane</keyword>
<dbReference type="EMBL" id="JDST02000041">
    <property type="protein sequence ID" value="KFB76873.1"/>
    <property type="molecule type" value="Genomic_DNA"/>
</dbReference>
<dbReference type="GO" id="GO:0016740">
    <property type="term" value="F:transferase activity"/>
    <property type="evidence" value="ECO:0007669"/>
    <property type="project" value="UniProtKB-KW"/>
</dbReference>
<keyword evidence="1" id="KW-1133">Transmembrane helix</keyword>
<dbReference type="Pfam" id="PF12146">
    <property type="entry name" value="Hydrolase_4"/>
    <property type="match status" value="1"/>
</dbReference>
<dbReference type="InterPro" id="IPR029058">
    <property type="entry name" value="AB_hydrolase_fold"/>
</dbReference>
<accession>A0A080M6J0</accession>
<organism evidence="3 4">
    <name type="scientific">Candidatus Accumulibacter cognatus</name>
    <dbReference type="NCBI Taxonomy" id="2954383"/>
    <lineage>
        <taxon>Bacteria</taxon>
        <taxon>Pseudomonadati</taxon>
        <taxon>Pseudomonadota</taxon>
        <taxon>Betaproteobacteria</taxon>
        <taxon>Candidatus Accumulibacter</taxon>
    </lineage>
</organism>
<dbReference type="AlphaFoldDB" id="A0A080M6J0"/>
<dbReference type="STRING" id="1453999.AW06_001992"/>
<dbReference type="SUPFAM" id="SSF53474">
    <property type="entry name" value="alpha/beta-Hydrolases"/>
    <property type="match status" value="1"/>
</dbReference>
<dbReference type="InterPro" id="IPR022742">
    <property type="entry name" value="Hydrolase_4"/>
</dbReference>
<feature type="transmembrane region" description="Helical" evidence="1">
    <location>
        <begin position="21"/>
        <end position="42"/>
    </location>
</feature>
<name>A0A080M6J0_9PROT</name>
<dbReference type="Gene3D" id="3.40.50.1820">
    <property type="entry name" value="alpha/beta hydrolase"/>
    <property type="match status" value="1"/>
</dbReference>
<proteinExistence type="predicted"/>
<evidence type="ECO:0000259" key="2">
    <source>
        <dbReference type="Pfam" id="PF12146"/>
    </source>
</evidence>